<dbReference type="InterPro" id="IPR005337">
    <property type="entry name" value="RapZ-like"/>
</dbReference>
<organism evidence="2 3">
    <name type="scientific">Actinacidiphila reveromycinica</name>
    <dbReference type="NCBI Taxonomy" id="659352"/>
    <lineage>
        <taxon>Bacteria</taxon>
        <taxon>Bacillati</taxon>
        <taxon>Actinomycetota</taxon>
        <taxon>Actinomycetes</taxon>
        <taxon>Kitasatosporales</taxon>
        <taxon>Streptomycetaceae</taxon>
        <taxon>Actinacidiphila</taxon>
    </lineage>
</organism>
<feature type="domain" description="RapZ C-terminal" evidence="1">
    <location>
        <begin position="16"/>
        <end position="136"/>
    </location>
</feature>
<proteinExistence type="predicted"/>
<sequence>MQTTFLDGRGPVAAVIRSIGVRHAGAHDLVDTGLYLDLRRALRNPADDPALRDGTGLDAAVRAHVLATSGARELIARAAVQLQVLADEVPMGCLVRLTVACQGGRHRSVAAAEEIALRVWAAWRGERGIEVEHHHIDRPVLPAAGCTLFGG</sequence>
<evidence type="ECO:0000259" key="1">
    <source>
        <dbReference type="Pfam" id="PF22740"/>
    </source>
</evidence>
<evidence type="ECO:0000313" key="3">
    <source>
        <dbReference type="Proteomes" id="UP000595703"/>
    </source>
</evidence>
<dbReference type="PANTHER" id="PTHR30448:SF0">
    <property type="entry name" value="RNASE ADAPTER PROTEIN RAPZ"/>
    <property type="match status" value="1"/>
</dbReference>
<keyword evidence="3" id="KW-1185">Reference proteome</keyword>
<dbReference type="PANTHER" id="PTHR30448">
    <property type="entry name" value="RNASE ADAPTER PROTEIN RAPZ"/>
    <property type="match status" value="1"/>
</dbReference>
<gene>
    <name evidence="2" type="ORF">RVR_P248</name>
</gene>
<dbReference type="Proteomes" id="UP000595703">
    <property type="component" value="Plasmid pRVR2"/>
</dbReference>
<dbReference type="EMBL" id="AP018367">
    <property type="protein sequence ID" value="BBG20788.1"/>
    <property type="molecule type" value="Genomic_DNA"/>
</dbReference>
<protein>
    <recommendedName>
        <fullName evidence="1">RapZ C-terminal domain-containing protein</fullName>
    </recommendedName>
</protein>
<dbReference type="InterPro" id="IPR053931">
    <property type="entry name" value="RapZ_C"/>
</dbReference>
<dbReference type="Pfam" id="PF22740">
    <property type="entry name" value="PapZ_C"/>
    <property type="match status" value="1"/>
</dbReference>
<evidence type="ECO:0000313" key="2">
    <source>
        <dbReference type="EMBL" id="BBG20788.1"/>
    </source>
</evidence>
<accession>A0A7U3LGC7</accession>
<geneLocation type="plasmid" evidence="2 3">
    <name>pRVR2</name>
</geneLocation>
<dbReference type="KEGG" id="arev:RVR_P248"/>
<keyword evidence="2" id="KW-0614">Plasmid</keyword>
<dbReference type="GO" id="GO:0005524">
    <property type="term" value="F:ATP binding"/>
    <property type="evidence" value="ECO:0007669"/>
    <property type="project" value="InterPro"/>
</dbReference>
<name>A0A7U3LGC7_9ACTN</name>
<dbReference type="AlphaFoldDB" id="A0A7U3LGC7"/>
<reference evidence="2 3" key="1">
    <citation type="journal article" date="2020" name="Sci. Rep.">
        <title>beta-carboline chemical signals induce reveromycin production through a LuxR family regulator in Streptomyces sp. SN-593.</title>
        <authorList>
            <person name="Panthee S."/>
            <person name="Kito N."/>
            <person name="Hayashi T."/>
            <person name="Shimizu T."/>
            <person name="Ishikawa J."/>
            <person name="Hamamoto H."/>
            <person name="Osada H."/>
            <person name="Takahashi S."/>
        </authorList>
    </citation>
    <scope>NUCLEOTIDE SEQUENCE [LARGE SCALE GENOMIC DNA]</scope>
    <source>
        <strain evidence="2 3">SN-593</strain>
        <plasmid evidence="2 3">pRVR2</plasmid>
    </source>
</reference>